<evidence type="ECO:0000313" key="5">
    <source>
        <dbReference type="Proteomes" id="UP000536685"/>
    </source>
</evidence>
<accession>A0A841APM9</accession>
<keyword evidence="1" id="KW-0963">Cytoplasm</keyword>
<dbReference type="Gene3D" id="2.30.290.10">
    <property type="entry name" value="BH3618-like"/>
    <property type="match status" value="1"/>
</dbReference>
<keyword evidence="5" id="KW-1185">Reference proteome</keyword>
<keyword evidence="2" id="KW-1005">Bacterial flagellum biogenesis</keyword>
<dbReference type="AlphaFoldDB" id="A0A841APM9"/>
<dbReference type="InterPro" id="IPR003775">
    <property type="entry name" value="Flagellar_assembly_factor_FliW"/>
</dbReference>
<evidence type="ECO:0000256" key="1">
    <source>
        <dbReference type="ARBA" id="ARBA00022490"/>
    </source>
</evidence>
<evidence type="ECO:0000256" key="3">
    <source>
        <dbReference type="ARBA" id="ARBA00022845"/>
    </source>
</evidence>
<dbReference type="PANTHER" id="PTHR39190">
    <property type="entry name" value="FLAGELLAR ASSEMBLY FACTOR FLIW"/>
    <property type="match status" value="1"/>
</dbReference>
<keyword evidence="4" id="KW-0966">Cell projection</keyword>
<dbReference type="PANTHER" id="PTHR39190:SF1">
    <property type="entry name" value="FLAGELLAR ASSEMBLY FACTOR FLIW"/>
    <property type="match status" value="1"/>
</dbReference>
<dbReference type="GO" id="GO:0006417">
    <property type="term" value="P:regulation of translation"/>
    <property type="evidence" value="ECO:0007669"/>
    <property type="project" value="UniProtKB-KW"/>
</dbReference>
<dbReference type="RefSeq" id="WP_184239990.1">
    <property type="nucleotide sequence ID" value="NZ_JACHMJ010000001.1"/>
</dbReference>
<dbReference type="InterPro" id="IPR024046">
    <property type="entry name" value="Flagellar_assmbl_FliW_dom_sf"/>
</dbReference>
<reference evidence="4 5" key="1">
    <citation type="submission" date="2020-08" db="EMBL/GenBank/DDBJ databases">
        <title>Sequencing the genomes of 1000 actinobacteria strains.</title>
        <authorList>
            <person name="Klenk H.-P."/>
        </authorList>
    </citation>
    <scope>NUCLEOTIDE SEQUENCE [LARGE SCALE GENOMIC DNA]</scope>
    <source>
        <strain evidence="4 5">DSM 105784</strain>
    </source>
</reference>
<dbReference type="EMBL" id="JACHMJ010000001">
    <property type="protein sequence ID" value="MBB5845147.1"/>
    <property type="molecule type" value="Genomic_DNA"/>
</dbReference>
<organism evidence="4 5">
    <name type="scientific">Conyzicola lurida</name>
    <dbReference type="NCBI Taxonomy" id="1172621"/>
    <lineage>
        <taxon>Bacteria</taxon>
        <taxon>Bacillati</taxon>
        <taxon>Actinomycetota</taxon>
        <taxon>Actinomycetes</taxon>
        <taxon>Micrococcales</taxon>
        <taxon>Microbacteriaceae</taxon>
        <taxon>Conyzicola</taxon>
    </lineage>
</organism>
<dbReference type="SUPFAM" id="SSF141457">
    <property type="entry name" value="BH3618-like"/>
    <property type="match status" value="1"/>
</dbReference>
<dbReference type="Pfam" id="PF02623">
    <property type="entry name" value="FliW"/>
    <property type="match status" value="1"/>
</dbReference>
<evidence type="ECO:0000313" key="4">
    <source>
        <dbReference type="EMBL" id="MBB5845147.1"/>
    </source>
</evidence>
<dbReference type="GO" id="GO:0044780">
    <property type="term" value="P:bacterial-type flagellum assembly"/>
    <property type="evidence" value="ECO:0007669"/>
    <property type="project" value="InterPro"/>
</dbReference>
<protein>
    <submittedName>
        <fullName evidence="4">Flagellar assembly factor FliW</fullName>
    </submittedName>
</protein>
<name>A0A841APM9_9MICO</name>
<keyword evidence="4" id="KW-0969">Cilium</keyword>
<evidence type="ECO:0000256" key="2">
    <source>
        <dbReference type="ARBA" id="ARBA00022795"/>
    </source>
</evidence>
<sequence>MSALLTFATSPHGLAPHTRFVLTDIDGADGLFSLQSADDSGIRLFVLDAGVYLPDYAPIISDEDCVALDIHAPTDALVLVVANPGADGTTTNLLAPIVVNAATGASAQIILEGQDYPLRAQLTADRAA</sequence>
<keyword evidence="3" id="KW-0810">Translation regulation</keyword>
<gene>
    <name evidence="4" type="ORF">HD599_003470</name>
</gene>
<dbReference type="Proteomes" id="UP000536685">
    <property type="component" value="Unassembled WGS sequence"/>
</dbReference>
<comment type="caution">
    <text evidence="4">The sequence shown here is derived from an EMBL/GenBank/DDBJ whole genome shotgun (WGS) entry which is preliminary data.</text>
</comment>
<proteinExistence type="predicted"/>
<keyword evidence="4" id="KW-0282">Flagellum</keyword>